<keyword evidence="3" id="KW-1185">Reference proteome</keyword>
<dbReference type="InterPro" id="IPR036237">
    <property type="entry name" value="Xyl_isomerase-like_sf"/>
</dbReference>
<dbReference type="Pfam" id="PF01261">
    <property type="entry name" value="AP_endonuc_2"/>
    <property type="match status" value="1"/>
</dbReference>
<organism evidence="2 3">
    <name type="scientific">Coprococcus intestinihominis</name>
    <dbReference type="NCBI Taxonomy" id="3133154"/>
    <lineage>
        <taxon>Bacteria</taxon>
        <taxon>Bacillati</taxon>
        <taxon>Bacillota</taxon>
        <taxon>Clostridia</taxon>
        <taxon>Lachnospirales</taxon>
        <taxon>Lachnospiraceae</taxon>
        <taxon>Coprococcus</taxon>
    </lineage>
</organism>
<name>A0ABV1BAH3_9FIRM</name>
<feature type="domain" description="Xylose isomerase-like TIM barrel" evidence="1">
    <location>
        <begin position="26"/>
        <end position="264"/>
    </location>
</feature>
<dbReference type="GO" id="GO:0016853">
    <property type="term" value="F:isomerase activity"/>
    <property type="evidence" value="ECO:0007669"/>
    <property type="project" value="UniProtKB-KW"/>
</dbReference>
<dbReference type="InterPro" id="IPR013022">
    <property type="entry name" value="Xyl_isomerase-like_TIM-brl"/>
</dbReference>
<protein>
    <submittedName>
        <fullName evidence="2">Fructoselysine 3-epimerase</fullName>
        <ecNumber evidence="2">5.1.3.41</ecNumber>
    </submittedName>
</protein>
<dbReference type="RefSeq" id="WP_349086099.1">
    <property type="nucleotide sequence ID" value="NZ_JBBMEK010000281.1"/>
</dbReference>
<keyword evidence="2" id="KW-0413">Isomerase</keyword>
<dbReference type="Gene3D" id="3.20.20.150">
    <property type="entry name" value="Divalent-metal-dependent TIM barrel enzymes"/>
    <property type="match status" value="1"/>
</dbReference>
<sequence length="278" mass="31475">MERKVAELELGLFTSGYQRYTLEQAFEDASRFGYDYIELWGGYPHAYVEDLTARGVGEIDRLIQKYRMPVKCFTPEHNGYPFNYMAGDEFQWERSMVYLEKAIELTAAMGAPMMLFSAGHAGYQMTGHEIEERLQKSLERLTAKAEQQKVKLILEPLTIYESNVITSLNDLERALDKVLSPYLVGMCDLAVPYTTGEPAAEYVRRLGGRFGYLHVIDNDGVSDSHILPGDGNMPLEGILREIRRAGYDGCATIELVTGYLKEPSVYAEIAIKRIRSIL</sequence>
<dbReference type="EC" id="5.1.3.41" evidence="2"/>
<dbReference type="InterPro" id="IPR050312">
    <property type="entry name" value="IolE/XylAMocC-like"/>
</dbReference>
<dbReference type="EMBL" id="JBBMEK010000281">
    <property type="protein sequence ID" value="MEQ2366492.1"/>
    <property type="molecule type" value="Genomic_DNA"/>
</dbReference>
<proteinExistence type="predicted"/>
<reference evidence="2 3" key="1">
    <citation type="submission" date="2024-03" db="EMBL/GenBank/DDBJ databases">
        <title>Human intestinal bacterial collection.</title>
        <authorList>
            <person name="Pauvert C."/>
            <person name="Hitch T.C.A."/>
            <person name="Clavel T."/>
        </authorList>
    </citation>
    <scope>NUCLEOTIDE SEQUENCE [LARGE SCALE GENOMIC DNA]</scope>
    <source>
        <strain evidence="2 3">CLA-AA-H190</strain>
    </source>
</reference>
<comment type="caution">
    <text evidence="2">The sequence shown here is derived from an EMBL/GenBank/DDBJ whole genome shotgun (WGS) entry which is preliminary data.</text>
</comment>
<dbReference type="PANTHER" id="PTHR12110">
    <property type="entry name" value="HYDROXYPYRUVATE ISOMERASE"/>
    <property type="match status" value="1"/>
</dbReference>
<dbReference type="Proteomes" id="UP001469749">
    <property type="component" value="Unassembled WGS sequence"/>
</dbReference>
<evidence type="ECO:0000313" key="3">
    <source>
        <dbReference type="Proteomes" id="UP001469749"/>
    </source>
</evidence>
<dbReference type="PANTHER" id="PTHR12110:SF21">
    <property type="entry name" value="XYLOSE ISOMERASE-LIKE TIM BARREL DOMAIN-CONTAINING PROTEIN"/>
    <property type="match status" value="1"/>
</dbReference>
<evidence type="ECO:0000313" key="2">
    <source>
        <dbReference type="EMBL" id="MEQ2366492.1"/>
    </source>
</evidence>
<evidence type="ECO:0000259" key="1">
    <source>
        <dbReference type="Pfam" id="PF01261"/>
    </source>
</evidence>
<accession>A0ABV1BAH3</accession>
<dbReference type="NCBIfam" id="NF007360">
    <property type="entry name" value="PRK09856.1"/>
    <property type="match status" value="1"/>
</dbReference>
<dbReference type="SUPFAM" id="SSF51658">
    <property type="entry name" value="Xylose isomerase-like"/>
    <property type="match status" value="1"/>
</dbReference>
<gene>
    <name evidence="2" type="primary">frlC</name>
    <name evidence="2" type="ORF">WMO25_15615</name>
</gene>